<dbReference type="InterPro" id="IPR029025">
    <property type="entry name" value="T3SS_substrate_exporter_C"/>
</dbReference>
<dbReference type="PANTHER" id="PTHR30531">
    <property type="entry name" value="FLAGELLAR BIOSYNTHETIC PROTEIN FLHB"/>
    <property type="match status" value="1"/>
</dbReference>
<dbReference type="EMBL" id="JACBGI020000016">
    <property type="protein sequence ID" value="MBF6058356.1"/>
    <property type="molecule type" value="Genomic_DNA"/>
</dbReference>
<comment type="similarity">
    <text evidence="1">Belongs to the type III secretion exporter family.</text>
</comment>
<name>A0ABS0BZS4_9GAMM</name>
<evidence type="ECO:0000313" key="6">
    <source>
        <dbReference type="Proteomes" id="UP001193680"/>
    </source>
</evidence>
<dbReference type="InterPro" id="IPR006135">
    <property type="entry name" value="T3SS_substrate_exporter"/>
</dbReference>
<gene>
    <name evidence="5" type="ORF">H8792_008385</name>
</gene>
<evidence type="ECO:0000256" key="1">
    <source>
        <dbReference type="ARBA" id="ARBA00010690"/>
    </source>
</evidence>
<dbReference type="PANTHER" id="PTHR30531:SF12">
    <property type="entry name" value="FLAGELLAR BIOSYNTHETIC PROTEIN FLHB"/>
    <property type="match status" value="1"/>
</dbReference>
<dbReference type="Gene3D" id="3.40.1690.10">
    <property type="entry name" value="secretion proteins EscU"/>
    <property type="match status" value="1"/>
</dbReference>
<dbReference type="Pfam" id="PF01312">
    <property type="entry name" value="Bac_export_2"/>
    <property type="match status" value="1"/>
</dbReference>
<dbReference type="SUPFAM" id="SSF160544">
    <property type="entry name" value="EscU C-terminal domain-like"/>
    <property type="match status" value="1"/>
</dbReference>
<sequence>MKPPSKHNLADKVAVSLAYEGTGAPKVTAKGRGHLAEEILKTAREHNIPIQEDEGLVSLLSQVELDQEIPTELYEAIAQLLIFVYQLSGKTIPRP</sequence>
<comment type="caution">
    <text evidence="5">The sequence shown here is derived from an EMBL/GenBank/DDBJ whole genome shotgun (WGS) entry which is preliminary data.</text>
</comment>
<evidence type="ECO:0000313" key="5">
    <source>
        <dbReference type="EMBL" id="MBF6058356.1"/>
    </source>
</evidence>
<keyword evidence="3" id="KW-1006">Bacterial flagellum protein export</keyword>
<keyword evidence="3" id="KW-0813">Transport</keyword>
<dbReference type="Proteomes" id="UP001193680">
    <property type="component" value="Unassembled WGS sequence"/>
</dbReference>
<protein>
    <recommendedName>
        <fullName evidence="2">Flagellar biosynthetic protein FlhB</fullName>
    </recommendedName>
</protein>
<reference evidence="5 6" key="1">
    <citation type="submission" date="2020-11" db="EMBL/GenBank/DDBJ databases">
        <title>Sulfur oxidizing isolate from Hospital Hole Sinkhole.</title>
        <authorList>
            <person name="Scott K.M."/>
        </authorList>
    </citation>
    <scope>NUCLEOTIDE SEQUENCE [LARGE SCALE GENOMIC DNA]</scope>
    <source>
        <strain evidence="5 6">HH1</strain>
    </source>
</reference>
<evidence type="ECO:0000256" key="2">
    <source>
        <dbReference type="ARBA" id="ARBA00021622"/>
    </source>
</evidence>
<accession>A0ABS0BZS4</accession>
<keyword evidence="6" id="KW-1185">Reference proteome</keyword>
<evidence type="ECO:0000256" key="4">
    <source>
        <dbReference type="ARBA" id="ARBA00025078"/>
    </source>
</evidence>
<organism evidence="5 6">
    <name type="scientific">Thiomicrorhabdus heinhorstiae</name>
    <dbReference type="NCBI Taxonomy" id="2748010"/>
    <lineage>
        <taxon>Bacteria</taxon>
        <taxon>Pseudomonadati</taxon>
        <taxon>Pseudomonadota</taxon>
        <taxon>Gammaproteobacteria</taxon>
        <taxon>Thiotrichales</taxon>
        <taxon>Piscirickettsiaceae</taxon>
        <taxon>Thiomicrorhabdus</taxon>
    </lineage>
</organism>
<dbReference type="RefSeq" id="WP_185978500.1">
    <property type="nucleotide sequence ID" value="NZ_JACBGI020000016.1"/>
</dbReference>
<proteinExistence type="inferred from homology"/>
<keyword evidence="3" id="KW-0653">Protein transport</keyword>
<evidence type="ECO:0000256" key="3">
    <source>
        <dbReference type="ARBA" id="ARBA00023225"/>
    </source>
</evidence>
<comment type="function">
    <text evidence="4">Required for formation of the rod structure in the basal body of the flagellar apparatus. Together with FliI and FliH, may constitute the export apparatus of flagellin.</text>
</comment>